<evidence type="ECO:0000256" key="7">
    <source>
        <dbReference type="ARBA" id="ARBA00022921"/>
    </source>
</evidence>
<evidence type="ECO:0000256" key="1">
    <source>
        <dbReference type="ARBA" id="ARBA00022562"/>
    </source>
</evidence>
<keyword evidence="5" id="KW-0068">Autocatalytic cleavage</keyword>
<keyword evidence="11" id="KW-1185">Reference proteome</keyword>
<keyword evidence="7" id="KW-0426">Late protein</keyword>
<proteinExistence type="predicted"/>
<keyword evidence="1" id="KW-1048">Host nucleus</keyword>
<dbReference type="Gene3D" id="3.40.395.10">
    <property type="entry name" value="Adenoviral Proteinase, Chain A"/>
    <property type="match status" value="1"/>
</dbReference>
<evidence type="ECO:0000256" key="5">
    <source>
        <dbReference type="ARBA" id="ARBA00022813"/>
    </source>
</evidence>
<evidence type="ECO:0000256" key="3">
    <source>
        <dbReference type="ARBA" id="ARBA00022801"/>
    </source>
</evidence>
<organism evidence="10 11">
    <name type="scientific">Passerine adenovirus 1</name>
    <dbReference type="NCBI Taxonomy" id="2779174"/>
    <lineage>
        <taxon>Viruses</taxon>
        <taxon>Varidnaviria</taxon>
        <taxon>Bamfordvirae</taxon>
        <taxon>Preplasmiviricota</taxon>
        <taxon>Polisuviricotina</taxon>
        <taxon>Pharingeaviricetes</taxon>
        <taxon>Rowavirales</taxon>
        <taxon>Adenoviridae</taxon>
        <taxon>Barthadenovirus</taxon>
    </lineage>
</organism>
<dbReference type="EMBL" id="MT674683">
    <property type="protein sequence ID" value="QOJ53950.1"/>
    <property type="molecule type" value="Genomic_DNA"/>
</dbReference>
<keyword evidence="2 10" id="KW-0645">Protease</keyword>
<evidence type="ECO:0000256" key="8">
    <source>
        <dbReference type="ARBA" id="ARBA00023125"/>
    </source>
</evidence>
<keyword evidence="8" id="KW-0238">DNA-binding</keyword>
<dbReference type="Pfam" id="PF00770">
    <property type="entry name" value="Peptidase_C5"/>
    <property type="match status" value="1"/>
</dbReference>
<dbReference type="GO" id="GO:0006508">
    <property type="term" value="P:proteolysis"/>
    <property type="evidence" value="ECO:0007669"/>
    <property type="project" value="UniProtKB-KW"/>
</dbReference>
<evidence type="ECO:0000313" key="10">
    <source>
        <dbReference type="EMBL" id="QOJ53950.1"/>
    </source>
</evidence>
<sequence>MAGGLAESEIRAMARDLGLDGMFVGTFDRRFPGFARWMRFKRGLTAAIVNTGFREGGGEHWVAMAWNPATQRMYVFDPLGWTDAQLSRFYHGFGYLPAVRGTAEGIASSARGRDADGREKCVTVRRNGKAVQCTCSGACGLFCLLFLSAFKHCPTDPDRFPALRDMTGVLAKAPNATCPSVPESLWAPLHANQTILYRFFWKTSSYFRAHSRDICKNTALGLIKTH</sequence>
<accession>A0A7L9DIR6</accession>
<dbReference type="SUPFAM" id="SSF54001">
    <property type="entry name" value="Cysteine proteinases"/>
    <property type="match status" value="1"/>
</dbReference>
<dbReference type="GO" id="GO:0003677">
    <property type="term" value="F:DNA binding"/>
    <property type="evidence" value="ECO:0007669"/>
    <property type="project" value="UniProtKB-KW"/>
</dbReference>
<dbReference type="InterPro" id="IPR038765">
    <property type="entry name" value="Papain-like_cys_pep_sf"/>
</dbReference>
<keyword evidence="9" id="KW-1015">Disulfide bond</keyword>
<dbReference type="GO" id="GO:0004197">
    <property type="term" value="F:cysteine-type endopeptidase activity"/>
    <property type="evidence" value="ECO:0007669"/>
    <property type="project" value="InterPro"/>
</dbReference>
<keyword evidence="6" id="KW-0946">Virion</keyword>
<evidence type="ECO:0000256" key="4">
    <source>
        <dbReference type="ARBA" id="ARBA00022807"/>
    </source>
</evidence>
<protein>
    <submittedName>
        <fullName evidence="10">Protease</fullName>
    </submittedName>
</protein>
<name>A0A7L9DIR6_9ADEN</name>
<reference evidence="10" key="1">
    <citation type="journal article" date="2020" name="Viruses">
        <title>Molecular Characterisation of a Novel and Highly Divergent Passerine Adenovirus 1.</title>
        <authorList>
            <person name="Athukorala A."/>
            <person name="Forwood J.K."/>
            <person name="Phalen D.N."/>
            <person name="Sarker S."/>
        </authorList>
    </citation>
    <scope>NUCLEOTIDE SEQUENCE</scope>
    <source>
        <strain evidence="10">AU2787</strain>
    </source>
</reference>
<keyword evidence="3" id="KW-0378">Hydrolase</keyword>
<evidence type="ECO:0000256" key="2">
    <source>
        <dbReference type="ARBA" id="ARBA00022670"/>
    </source>
</evidence>
<dbReference type="GO" id="GO:0044423">
    <property type="term" value="C:virion component"/>
    <property type="evidence" value="ECO:0007669"/>
    <property type="project" value="UniProtKB-KW"/>
</dbReference>
<evidence type="ECO:0000313" key="11">
    <source>
        <dbReference type="Proteomes" id="UP001230876"/>
    </source>
</evidence>
<dbReference type="InterPro" id="IPR000855">
    <property type="entry name" value="Peptidase_C5"/>
</dbReference>
<keyword evidence="4" id="KW-0788">Thiol protease</keyword>
<dbReference type="Proteomes" id="UP001230876">
    <property type="component" value="Segment"/>
</dbReference>
<evidence type="ECO:0000256" key="6">
    <source>
        <dbReference type="ARBA" id="ARBA00022844"/>
    </source>
</evidence>
<evidence type="ECO:0000256" key="9">
    <source>
        <dbReference type="ARBA" id="ARBA00023157"/>
    </source>
</evidence>